<feature type="transmembrane region" description="Helical" evidence="1">
    <location>
        <begin position="92"/>
        <end position="112"/>
    </location>
</feature>
<keyword evidence="1" id="KW-1133">Transmembrane helix</keyword>
<evidence type="ECO:0000313" key="3">
    <source>
        <dbReference type="Proteomes" id="UP000198806"/>
    </source>
</evidence>
<keyword evidence="1" id="KW-0472">Membrane</keyword>
<feature type="transmembrane region" description="Helical" evidence="1">
    <location>
        <begin position="187"/>
        <end position="210"/>
    </location>
</feature>
<dbReference type="RefSeq" id="WP_091686546.1">
    <property type="nucleotide sequence ID" value="NZ_BAABFM010000024.1"/>
</dbReference>
<keyword evidence="3" id="KW-1185">Reference proteome</keyword>
<protein>
    <submittedName>
        <fullName evidence="2">Uncharacterized protein</fullName>
    </submittedName>
</protein>
<dbReference type="OrthoDB" id="9985704at2"/>
<evidence type="ECO:0000256" key="1">
    <source>
        <dbReference type="SAM" id="Phobius"/>
    </source>
</evidence>
<dbReference type="InterPro" id="IPR046664">
    <property type="entry name" value="DUF6773"/>
</dbReference>
<accession>A0A1I5FMK9</accession>
<feature type="transmembrane region" description="Helical" evidence="1">
    <location>
        <begin position="157"/>
        <end position="175"/>
    </location>
</feature>
<keyword evidence="1" id="KW-0812">Transmembrane</keyword>
<dbReference type="EMBL" id="FOWD01000015">
    <property type="protein sequence ID" value="SFO25000.1"/>
    <property type="molecule type" value="Genomic_DNA"/>
</dbReference>
<dbReference type="Pfam" id="PF20563">
    <property type="entry name" value="DUF6773"/>
    <property type="match status" value="1"/>
</dbReference>
<dbReference type="AlphaFoldDB" id="A0A1I5FMK9"/>
<feature type="transmembrane region" description="Helical" evidence="1">
    <location>
        <begin position="49"/>
        <end position="71"/>
    </location>
</feature>
<sequence length="244" mass="27896">MKKSKKIRDERIEKASNKLSAYMYIYMLITLMVLFAIKLVKGISPERYIIEILCFTISCIYMIISLSKYSIKLFTKYDDELKEIKTKILSKCGMICFWIIILGEFVLLFPGYLQTIDILFYALIWGIPALCITFYSIKHGLLIWGGTKRKASGKNDLAIRTSIGAIFYGILMGGSKLYSAGTFHASGFIWIIGLALGWGLPFYFIFNLFVNQGEKNADRQVKEAEREAGIIHEKQANENSQDRK</sequence>
<name>A0A1I5FMK9_9FIRM</name>
<feature type="transmembrane region" description="Helical" evidence="1">
    <location>
        <begin position="118"/>
        <end position="137"/>
    </location>
</feature>
<feature type="transmembrane region" description="Helical" evidence="1">
    <location>
        <begin position="21"/>
        <end position="37"/>
    </location>
</feature>
<proteinExistence type="predicted"/>
<gene>
    <name evidence="2" type="ORF">SAMN04489757_1155</name>
</gene>
<organism evidence="2 3">
    <name type="scientific">Anaerocolumna aminovalerica</name>
    <dbReference type="NCBI Taxonomy" id="1527"/>
    <lineage>
        <taxon>Bacteria</taxon>
        <taxon>Bacillati</taxon>
        <taxon>Bacillota</taxon>
        <taxon>Clostridia</taxon>
        <taxon>Lachnospirales</taxon>
        <taxon>Lachnospiraceae</taxon>
        <taxon>Anaerocolumna</taxon>
    </lineage>
</organism>
<dbReference type="STRING" id="1527.SAMN04489757_1155"/>
<evidence type="ECO:0000313" key="2">
    <source>
        <dbReference type="EMBL" id="SFO25000.1"/>
    </source>
</evidence>
<dbReference type="Proteomes" id="UP000198806">
    <property type="component" value="Unassembled WGS sequence"/>
</dbReference>
<reference evidence="2 3" key="1">
    <citation type="submission" date="2016-10" db="EMBL/GenBank/DDBJ databases">
        <authorList>
            <person name="de Groot N.N."/>
        </authorList>
    </citation>
    <scope>NUCLEOTIDE SEQUENCE [LARGE SCALE GENOMIC DNA]</scope>
    <source>
        <strain evidence="2 3">DSM 1283</strain>
    </source>
</reference>